<evidence type="ECO:0000259" key="1">
    <source>
        <dbReference type="Pfam" id="PF00561"/>
    </source>
</evidence>
<sequence>MTVELDHEQFGDPDAPVLVLLGALGTDLSVWEPQISALSADFRVVAVNLRGHGWSSAPAGPYSVADLAGDVLTLLGTHQIESAHFAGVGLGSVVGQHVAAHHPARTLTLTLIAVDAMGTSATWSERSRLAREHGIAAIVPEAITGWITEGLAKSSPELVDRLRETLCRMSPAAYASCCDALTAWDGGAHDRARIVAPTLVLGASAHDTGSESVARQWAREIAGSRFHAVGTCGELANLEQAGQVTECLRRHLSAESTDAYTNGMTVRRAVLGEAHVDRSIAASTEFTAPFQDFITRTAWGDIWSRPGLDHHTRRLLTLAVLTAVGNEHELDMHIRAALRAGVDPDLLVEVFLHTAVYAGVPNSNRAFALGKRALADHATE</sequence>
<dbReference type="PANTHER" id="PTHR33570:SF2">
    <property type="entry name" value="CARBOXYMUCONOLACTONE DECARBOXYLASE-LIKE DOMAIN-CONTAINING PROTEIN"/>
    <property type="match status" value="1"/>
</dbReference>
<gene>
    <name evidence="3" type="primary">pcaL</name>
    <name evidence="3" type="ORF">GONAM_20_00360</name>
</gene>
<proteinExistence type="predicted"/>
<dbReference type="NCBIfam" id="TIGR02425">
    <property type="entry name" value="decarb_PcaC"/>
    <property type="match status" value="1"/>
</dbReference>
<dbReference type="SUPFAM" id="SSF53474">
    <property type="entry name" value="alpha/beta-Hydrolases"/>
    <property type="match status" value="1"/>
</dbReference>
<reference evidence="3 4" key="1">
    <citation type="submission" date="2012-08" db="EMBL/GenBank/DDBJ databases">
        <title>Whole genome shotgun sequence of Gordonia namibiensis NBRC 108229.</title>
        <authorList>
            <person name="Isaki-Nakamura S."/>
            <person name="Hosoyama A."/>
            <person name="Tsuchikane K."/>
            <person name="Katsumata H."/>
            <person name="Baba S."/>
            <person name="Yamazaki S."/>
            <person name="Fujita N."/>
        </authorList>
    </citation>
    <scope>NUCLEOTIDE SEQUENCE [LARGE SCALE GENOMIC DNA]</scope>
    <source>
        <strain evidence="3 4">NBRC 108229</strain>
    </source>
</reference>
<keyword evidence="3" id="KW-0378">Hydrolase</keyword>
<dbReference type="Pfam" id="PF02627">
    <property type="entry name" value="CMD"/>
    <property type="match status" value="1"/>
</dbReference>
<evidence type="ECO:0000313" key="3">
    <source>
        <dbReference type="EMBL" id="GAC00893.1"/>
    </source>
</evidence>
<dbReference type="InterPro" id="IPR012788">
    <property type="entry name" value="Decarb_PcaC"/>
</dbReference>
<feature type="domain" description="Carboxymuconolactone decarboxylase-like" evidence="2">
    <location>
        <begin position="290"/>
        <end position="369"/>
    </location>
</feature>
<name>K6X942_9ACTN</name>
<dbReference type="Gene3D" id="3.40.50.1820">
    <property type="entry name" value="alpha/beta hydrolase"/>
    <property type="match status" value="1"/>
</dbReference>
<dbReference type="InterPro" id="IPR003779">
    <property type="entry name" value="CMD-like"/>
</dbReference>
<protein>
    <submittedName>
        <fullName evidence="3">3-oxoadipate enol-lactone hydrolase/4-carboxymuconolactone decarboxylase</fullName>
    </submittedName>
</protein>
<dbReference type="RefSeq" id="WP_006867073.1">
    <property type="nucleotide sequence ID" value="NZ_BAHE01000020.1"/>
</dbReference>
<dbReference type="InterPro" id="IPR029058">
    <property type="entry name" value="AB_hydrolase_fold"/>
</dbReference>
<dbReference type="InterPro" id="IPR029032">
    <property type="entry name" value="AhpD-like"/>
</dbReference>
<dbReference type="GO" id="GO:0051920">
    <property type="term" value="F:peroxiredoxin activity"/>
    <property type="evidence" value="ECO:0007669"/>
    <property type="project" value="InterPro"/>
</dbReference>
<dbReference type="InterPro" id="IPR000073">
    <property type="entry name" value="AB_hydrolase_1"/>
</dbReference>
<evidence type="ECO:0000259" key="2">
    <source>
        <dbReference type="Pfam" id="PF02627"/>
    </source>
</evidence>
<dbReference type="PANTHER" id="PTHR33570">
    <property type="entry name" value="4-CARBOXYMUCONOLACTONE DECARBOXYLASE FAMILY PROTEIN"/>
    <property type="match status" value="1"/>
</dbReference>
<dbReference type="EMBL" id="BAHE01000020">
    <property type="protein sequence ID" value="GAC00893.1"/>
    <property type="molecule type" value="Genomic_DNA"/>
</dbReference>
<organism evidence="3 4">
    <name type="scientific">Gordonia namibiensis NBRC 108229</name>
    <dbReference type="NCBI Taxonomy" id="1208314"/>
    <lineage>
        <taxon>Bacteria</taxon>
        <taxon>Bacillati</taxon>
        <taxon>Actinomycetota</taxon>
        <taxon>Actinomycetes</taxon>
        <taxon>Mycobacteriales</taxon>
        <taxon>Gordoniaceae</taxon>
        <taxon>Gordonia</taxon>
    </lineage>
</organism>
<feature type="domain" description="AB hydrolase-1" evidence="1">
    <location>
        <begin position="16"/>
        <end position="123"/>
    </location>
</feature>
<evidence type="ECO:0000313" key="4">
    <source>
        <dbReference type="Proteomes" id="UP000035058"/>
    </source>
</evidence>
<dbReference type="SUPFAM" id="SSF69118">
    <property type="entry name" value="AhpD-like"/>
    <property type="match status" value="1"/>
</dbReference>
<dbReference type="Pfam" id="PF00561">
    <property type="entry name" value="Abhydrolase_1"/>
    <property type="match status" value="1"/>
</dbReference>
<dbReference type="InterPro" id="IPR052512">
    <property type="entry name" value="4CMD/NDH-1_regulator"/>
</dbReference>
<comment type="caution">
    <text evidence="3">The sequence shown here is derived from an EMBL/GenBank/DDBJ whole genome shotgun (WGS) entry which is preliminary data.</text>
</comment>
<keyword evidence="4" id="KW-1185">Reference proteome</keyword>
<dbReference type="AlphaFoldDB" id="K6X942"/>
<dbReference type="Gene3D" id="1.20.1290.10">
    <property type="entry name" value="AhpD-like"/>
    <property type="match status" value="1"/>
</dbReference>
<accession>K6X942</accession>
<dbReference type="Proteomes" id="UP000035058">
    <property type="component" value="Unassembled WGS sequence"/>
</dbReference>
<dbReference type="GO" id="GO:0016787">
    <property type="term" value="F:hydrolase activity"/>
    <property type="evidence" value="ECO:0007669"/>
    <property type="project" value="UniProtKB-KW"/>
</dbReference>